<keyword evidence="2" id="KW-1185">Reference proteome</keyword>
<dbReference type="InterPro" id="IPR036388">
    <property type="entry name" value="WH-like_DNA-bd_sf"/>
</dbReference>
<evidence type="ECO:0000313" key="2">
    <source>
        <dbReference type="Proteomes" id="UP000298615"/>
    </source>
</evidence>
<name>A0A4D7CUG6_9ENTE</name>
<dbReference type="KEGG" id="vao:FA707_02290"/>
<dbReference type="GO" id="GO:0005829">
    <property type="term" value="C:cytosol"/>
    <property type="evidence" value="ECO:0007669"/>
    <property type="project" value="TreeGrafter"/>
</dbReference>
<dbReference type="EMBL" id="CP039712">
    <property type="protein sequence ID" value="QCI85866.1"/>
    <property type="molecule type" value="Genomic_DNA"/>
</dbReference>
<dbReference type="InterPro" id="IPR000944">
    <property type="entry name" value="Tscrpt_reg_Rrf2"/>
</dbReference>
<organism evidence="1 2">
    <name type="scientific">Vagococcus zengguangii</name>
    <dbReference type="NCBI Taxonomy" id="2571750"/>
    <lineage>
        <taxon>Bacteria</taxon>
        <taxon>Bacillati</taxon>
        <taxon>Bacillota</taxon>
        <taxon>Bacilli</taxon>
        <taxon>Lactobacillales</taxon>
        <taxon>Enterococcaceae</taxon>
        <taxon>Vagococcus</taxon>
    </lineage>
</organism>
<dbReference type="AlphaFoldDB" id="A0A4D7CUG6"/>
<proteinExistence type="predicted"/>
<gene>
    <name evidence="1" type="ORF">FA707_02290</name>
</gene>
<dbReference type="Pfam" id="PF02082">
    <property type="entry name" value="Rrf2"/>
    <property type="match status" value="1"/>
</dbReference>
<dbReference type="PANTHER" id="PTHR33221">
    <property type="entry name" value="WINGED HELIX-TURN-HELIX TRANSCRIPTIONAL REGULATOR, RRF2 FAMILY"/>
    <property type="match status" value="1"/>
</dbReference>
<dbReference type="GO" id="GO:0003700">
    <property type="term" value="F:DNA-binding transcription factor activity"/>
    <property type="evidence" value="ECO:0007669"/>
    <property type="project" value="TreeGrafter"/>
</dbReference>
<dbReference type="Gene3D" id="1.10.10.10">
    <property type="entry name" value="Winged helix-like DNA-binding domain superfamily/Winged helix DNA-binding domain"/>
    <property type="match status" value="1"/>
</dbReference>
<dbReference type="RefSeq" id="WP_136952709.1">
    <property type="nucleotide sequence ID" value="NZ_CP039712.1"/>
</dbReference>
<dbReference type="InterPro" id="IPR036390">
    <property type="entry name" value="WH_DNA-bd_sf"/>
</dbReference>
<dbReference type="PROSITE" id="PS51197">
    <property type="entry name" value="HTH_RRF2_2"/>
    <property type="match status" value="1"/>
</dbReference>
<accession>A0A4D7CUG6</accession>
<evidence type="ECO:0000313" key="1">
    <source>
        <dbReference type="EMBL" id="QCI85866.1"/>
    </source>
</evidence>
<dbReference type="OrthoDB" id="9808360at2"/>
<sequence>MKLTSATEQAIAVVALLATQEPEIALSSESIYQKLNLSKSYVQKLLRKLVVAKLISGATGNSGGFRLDKSLADISLYDVVSAIEGDFCSLTNSGLLENTFDNFGEQAQEGHQVIAKYFREADFKWILYLKTISVEKIMSEVFGDGKTVAFHDWNIE</sequence>
<dbReference type="SUPFAM" id="SSF46785">
    <property type="entry name" value="Winged helix' DNA-binding domain"/>
    <property type="match status" value="1"/>
</dbReference>
<dbReference type="NCBIfam" id="TIGR00738">
    <property type="entry name" value="rrf2_super"/>
    <property type="match status" value="1"/>
</dbReference>
<dbReference type="Proteomes" id="UP000298615">
    <property type="component" value="Chromosome"/>
</dbReference>
<reference evidence="1 2" key="1">
    <citation type="submission" date="2019-04" db="EMBL/GenBank/DDBJ databases">
        <title>Vagococcus sp. nov., isolated from faeces of yaks (Bos grunniens).</title>
        <authorList>
            <person name="Ge Y."/>
        </authorList>
    </citation>
    <scope>NUCLEOTIDE SEQUENCE [LARGE SCALE GENOMIC DNA]</scope>
    <source>
        <strain evidence="1 2">MN-17</strain>
    </source>
</reference>
<dbReference type="PANTHER" id="PTHR33221:SF9">
    <property type="entry name" value="RRF2 FAMILY PROTEIN"/>
    <property type="match status" value="1"/>
</dbReference>
<protein>
    <submittedName>
        <fullName evidence="1">Rrf2 family transcriptional regulator</fullName>
    </submittedName>
</protein>